<dbReference type="InterPro" id="IPR016169">
    <property type="entry name" value="FAD-bd_PCMH_sub2"/>
</dbReference>
<dbReference type="InterPro" id="IPR009051">
    <property type="entry name" value="Helical_ferredxn"/>
</dbReference>
<comment type="cofactor">
    <cofactor evidence="1">
        <name>FAD</name>
        <dbReference type="ChEBI" id="CHEBI:57692"/>
    </cofactor>
</comment>
<protein>
    <recommendedName>
        <fullName evidence="5">FAD-binding PCMH-type domain-containing protein</fullName>
    </recommendedName>
</protein>
<evidence type="ECO:0000259" key="5">
    <source>
        <dbReference type="PROSITE" id="PS51387"/>
    </source>
</evidence>
<sequence length="979" mass="109131">MKPSPERVASDLRERISGDVLSDAWQRALYASDASAYFIMPICVVIPKSKEDVVEVVKYASEKGIPLTARGGGSSLLGQSVGNGIIVDFSKYMNRILEINPKENYVVVEPGIYKSVLDKALAEHGKMFPPDPSSSDFCTIGGMISTNAAGAHTVKYGTTVDYIISLEVVLSSGEVIGCRRLKLDSDEWKDLTSRDTHEARIYKGLRKLMEEYGGLISSRFPRLTKNSSGYRLDKAFGDGFIDLGKLFAASEGTLGMIVSAKLRIVDKPKHTYLMLLNFDDIYKAGAAVQEILRLKPSAIEMVDKSLVESSRGLYPEINDFIPSGVAASLYVEFDGDDAEEIERSIAWLESFLKDKNLVVSTFRAFDPESMKRLWSIRKKSLGFAYKFKHDGKSANFTFIEDLVVPPERLAELVDSVGKILKRHGLDFLISGHAGDGNVHIRPLLNLNEKKDFDLIPTIASEVFQLTKELGGSISGEHGDGMIRSRYLKLQYGEDVLRVFWEIKRLFDPFGIMNPGKKLDTDGMSFEGLRTRPGTHLRAFETQLLWEGRTSRIRKLMSGYVRKPSLVEEVELCVGCGLCKGGALAGTSRMCPVFAASGDEVDGCRGRVNLLRWLLRTESPPEEFISSEAYKEIVYGHCIQCRMCLLECTANVDVGKIMAEMRAWYSSKKGIPKGYGYFVEIDRYARIGSALAPISNWVMGNRFFRVLAEYLIGLDRNRNLPPFRRKTFKKMFEEYSRVHRAEGEKSVVFFYDTYINYNDPELGMAIVKILELNGFRVVVPPQLSSGLPAINEGAPSVGRRIAEFNVANLAPYARSGVPIVCFSPAASLALKHEYLDLLDTDDAYVVSENTYDVHEFLYKLYEEGALNRNFRTVQEDVYVHLHCHTLVQCIKDKVLGILELVPGLSVSELEKGCCGSGGAFSFVKGNFEKSLKIGSRLFEAVKESDRPVYTTGELCRLQIEAGSGKKVGLTIDILRKAYGV</sequence>
<evidence type="ECO:0000313" key="6">
    <source>
        <dbReference type="EMBL" id="PUA31263.1"/>
    </source>
</evidence>
<dbReference type="PANTHER" id="PTHR11748">
    <property type="entry name" value="D-LACTATE DEHYDROGENASE"/>
    <property type="match status" value="1"/>
</dbReference>
<accession>A0A2R7Y1D1</accession>
<gene>
    <name evidence="6" type="ORF">B9J98_07010</name>
</gene>
<evidence type="ECO:0000256" key="1">
    <source>
        <dbReference type="ARBA" id="ARBA00001974"/>
    </source>
</evidence>
<dbReference type="EMBL" id="NDWU01000021">
    <property type="protein sequence ID" value="PUA31263.1"/>
    <property type="molecule type" value="Genomic_DNA"/>
</dbReference>
<name>A0A2R7Y1D1_9ARCH</name>
<dbReference type="Pfam" id="PF02754">
    <property type="entry name" value="CCG"/>
    <property type="match status" value="1"/>
</dbReference>
<dbReference type="GO" id="GO:1903457">
    <property type="term" value="P:lactate catabolic process"/>
    <property type="evidence" value="ECO:0007669"/>
    <property type="project" value="TreeGrafter"/>
</dbReference>
<feature type="domain" description="FAD-binding PCMH-type" evidence="5">
    <location>
        <begin position="37"/>
        <end position="267"/>
    </location>
</feature>
<keyword evidence="2" id="KW-0285">Flavoprotein</keyword>
<dbReference type="Pfam" id="PF01565">
    <property type="entry name" value="FAD_binding_4"/>
    <property type="match status" value="1"/>
</dbReference>
<evidence type="ECO:0000256" key="2">
    <source>
        <dbReference type="ARBA" id="ARBA00022630"/>
    </source>
</evidence>
<dbReference type="InterPro" id="IPR016164">
    <property type="entry name" value="FAD-linked_Oxase-like_C"/>
</dbReference>
<evidence type="ECO:0000313" key="7">
    <source>
        <dbReference type="Proteomes" id="UP000244066"/>
    </source>
</evidence>
<dbReference type="SUPFAM" id="SSF56176">
    <property type="entry name" value="FAD-binding/transporter-associated domain-like"/>
    <property type="match status" value="1"/>
</dbReference>
<dbReference type="InterPro" id="IPR016171">
    <property type="entry name" value="Vanillyl_alc_oxidase_C-sub2"/>
</dbReference>
<dbReference type="PANTHER" id="PTHR11748:SF119">
    <property type="entry name" value="D-2-HYDROXYGLUTARATE DEHYDROGENASE"/>
    <property type="match status" value="1"/>
</dbReference>
<dbReference type="GO" id="GO:0004458">
    <property type="term" value="F:D-lactate dehydrogenase (cytochrome) activity"/>
    <property type="evidence" value="ECO:0007669"/>
    <property type="project" value="TreeGrafter"/>
</dbReference>
<dbReference type="GO" id="GO:0051536">
    <property type="term" value="F:iron-sulfur cluster binding"/>
    <property type="evidence" value="ECO:0007669"/>
    <property type="project" value="InterPro"/>
</dbReference>
<dbReference type="Gene3D" id="3.30.465.10">
    <property type="match status" value="1"/>
</dbReference>
<evidence type="ECO:0000256" key="4">
    <source>
        <dbReference type="ARBA" id="ARBA00023002"/>
    </source>
</evidence>
<dbReference type="SUPFAM" id="SSF46548">
    <property type="entry name" value="alpha-helical ferredoxin"/>
    <property type="match status" value="1"/>
</dbReference>
<dbReference type="GO" id="GO:0071949">
    <property type="term" value="F:FAD binding"/>
    <property type="evidence" value="ECO:0007669"/>
    <property type="project" value="InterPro"/>
</dbReference>
<keyword evidence="3" id="KW-0274">FAD</keyword>
<dbReference type="AlphaFoldDB" id="A0A2R7Y1D1"/>
<keyword evidence="4" id="KW-0560">Oxidoreductase</keyword>
<reference evidence="6 7" key="1">
    <citation type="submission" date="2017-04" db="EMBL/GenBank/DDBJ databases">
        <title>Draft Aigarchaeota genome from a New Zealand hot spring.</title>
        <authorList>
            <person name="Reysenbach A.-L."/>
            <person name="Donaho J.A."/>
            <person name="Gerhart J."/>
            <person name="Kelley J.F."/>
            <person name="Kouba K."/>
            <person name="Podar M."/>
            <person name="Stott M."/>
        </authorList>
    </citation>
    <scope>NUCLEOTIDE SEQUENCE [LARGE SCALE GENOMIC DNA]</scope>
    <source>
        <strain evidence="6">NZ13_MG1</strain>
    </source>
</reference>
<dbReference type="InterPro" id="IPR004017">
    <property type="entry name" value="Cys_rich_dom"/>
</dbReference>
<organism evidence="6 7">
    <name type="scientific">Candidatus Terraquivivens tikiterensis</name>
    <dbReference type="NCBI Taxonomy" id="1980982"/>
    <lineage>
        <taxon>Archaea</taxon>
        <taxon>Nitrososphaerota</taxon>
        <taxon>Candidatus Wolframiiraptoraceae</taxon>
        <taxon>Candidatus Terraquivivens</taxon>
    </lineage>
</organism>
<dbReference type="InterPro" id="IPR006094">
    <property type="entry name" value="Oxid_FAD_bind_N"/>
</dbReference>
<dbReference type="InterPro" id="IPR016166">
    <property type="entry name" value="FAD-bd_PCMH"/>
</dbReference>
<dbReference type="Gene3D" id="3.30.70.2740">
    <property type="match status" value="1"/>
</dbReference>
<dbReference type="SUPFAM" id="SSF55103">
    <property type="entry name" value="FAD-linked oxidases, C-terminal domain"/>
    <property type="match status" value="1"/>
</dbReference>
<dbReference type="Pfam" id="PF02913">
    <property type="entry name" value="FAD-oxidase_C"/>
    <property type="match status" value="1"/>
</dbReference>
<dbReference type="Proteomes" id="UP000244066">
    <property type="component" value="Unassembled WGS sequence"/>
</dbReference>
<dbReference type="Gene3D" id="1.10.45.10">
    <property type="entry name" value="Vanillyl-alcohol Oxidase, Chain A, domain 4"/>
    <property type="match status" value="1"/>
</dbReference>
<proteinExistence type="predicted"/>
<dbReference type="InterPro" id="IPR004113">
    <property type="entry name" value="FAD-bd_oxidored_4_C"/>
</dbReference>
<dbReference type="InterPro" id="IPR036318">
    <property type="entry name" value="FAD-bd_PCMH-like_sf"/>
</dbReference>
<comment type="caution">
    <text evidence="6">The sequence shown here is derived from an EMBL/GenBank/DDBJ whole genome shotgun (WGS) entry which is preliminary data.</text>
</comment>
<evidence type="ECO:0000256" key="3">
    <source>
        <dbReference type="ARBA" id="ARBA00022827"/>
    </source>
</evidence>
<dbReference type="GO" id="GO:0008720">
    <property type="term" value="F:D-lactate dehydrogenase (NAD+) activity"/>
    <property type="evidence" value="ECO:0007669"/>
    <property type="project" value="TreeGrafter"/>
</dbReference>
<dbReference type="Gene3D" id="1.10.1060.10">
    <property type="entry name" value="Alpha-helical ferredoxin"/>
    <property type="match status" value="1"/>
</dbReference>
<dbReference type="PROSITE" id="PS51387">
    <property type="entry name" value="FAD_PCMH"/>
    <property type="match status" value="1"/>
</dbReference>